<dbReference type="EMBL" id="ABNSCA010000036">
    <property type="protein sequence ID" value="ELN6934624.1"/>
    <property type="molecule type" value="Genomic_DNA"/>
</dbReference>
<proteinExistence type="predicted"/>
<protein>
    <recommendedName>
        <fullName evidence="3">HNH endonuclease</fullName>
    </recommendedName>
</protein>
<evidence type="ECO:0000313" key="1">
    <source>
        <dbReference type="EMBL" id="ELN6934624.1"/>
    </source>
</evidence>
<organism evidence="1 2">
    <name type="scientific">Vibrio navarrensis</name>
    <dbReference type="NCBI Taxonomy" id="29495"/>
    <lineage>
        <taxon>Bacteria</taxon>
        <taxon>Pseudomonadati</taxon>
        <taxon>Pseudomonadota</taxon>
        <taxon>Gammaproteobacteria</taxon>
        <taxon>Vibrionales</taxon>
        <taxon>Vibrionaceae</taxon>
        <taxon>Vibrio</taxon>
    </lineage>
</organism>
<sequence length="265" mass="30747">MSKGRDDFSEGTKRTLADRAGWRCSFPNCGQFTLGPSKTELEKKINNGIAAHICAAAENGPRYDPNMTPEQRKSLDNGIWMCRNHGNLIDADFYTYTVEQLKEWKVQAENFAYAMLANPSIIAPTISSYSEQDRRVFDFLNNILPYDVIQKINDEPFGRYVPDCVIKPFNDLIYYENDPVYHFNNADLEALRVQLLQQAWKFIRHFSQQSAGAIGGYDYINIPEFRRYNPDIPESYWIKYSDDTSQLAREFCSTAMKLRDMQRHL</sequence>
<name>A0AAI9G744_9VIBR</name>
<evidence type="ECO:0008006" key="3">
    <source>
        <dbReference type="Google" id="ProtNLM"/>
    </source>
</evidence>
<comment type="caution">
    <text evidence="1">The sequence shown here is derived from an EMBL/GenBank/DDBJ whole genome shotgun (WGS) entry which is preliminary data.</text>
</comment>
<gene>
    <name evidence="1" type="ORF">RZY48_004140</name>
</gene>
<reference evidence="1" key="1">
    <citation type="submission" date="2023-10" db="EMBL/GenBank/DDBJ databases">
        <authorList>
            <consortium name="PulseNet: The National Subtyping Network for Foodborne Disease Surveillance"/>
        </authorList>
    </citation>
    <scope>NUCLEOTIDE SEQUENCE</scope>
    <source>
        <strain evidence="1">PNUSAV004886</strain>
    </source>
</reference>
<dbReference type="AlphaFoldDB" id="A0AAI9G744"/>
<evidence type="ECO:0000313" key="2">
    <source>
        <dbReference type="Proteomes" id="UP001253463"/>
    </source>
</evidence>
<dbReference type="Proteomes" id="UP001253463">
    <property type="component" value="Unassembled WGS sequence"/>
</dbReference>
<accession>A0AAI9G744</accession>